<keyword evidence="4" id="KW-0479">Metal-binding</keyword>
<dbReference type="InterPro" id="IPR045121">
    <property type="entry name" value="CoAse"/>
</dbReference>
<comment type="cofactor">
    <cofactor evidence="2">
        <name>Mg(2+)</name>
        <dbReference type="ChEBI" id="CHEBI:18420"/>
    </cofactor>
</comment>
<sequence length="226" mass="24648">MEESRAERELRDLMRRGVDLDFRPQGALAELPLRRSAVLILFGALDRVPARSSFPAVAPELDVLLTRRADRMRHHAGQIAFPGGGAEPGDRDSATTALREASEETGLDPAGVDVLGALPEVHIPVSNNLVTPVVGWWRLPSPVAADRTESVEVYRVPVAELLDPAARGTSVLRREGMTHRGAAFRLAPHLGGRIVWGFTGILLATLFDELGWSRPWDPGRELPVLP</sequence>
<evidence type="ECO:0000313" key="9">
    <source>
        <dbReference type="EMBL" id="QBE48677.1"/>
    </source>
</evidence>
<dbReference type="KEGG" id="ltr:EVS81_07415"/>
<evidence type="ECO:0000256" key="1">
    <source>
        <dbReference type="ARBA" id="ARBA00001936"/>
    </source>
</evidence>
<dbReference type="AlphaFoldDB" id="A0A4P6KEB5"/>
<organism evidence="9 10">
    <name type="scientific">Leucobacter triazinivorans</name>
    <dbReference type="NCBI Taxonomy" id="1784719"/>
    <lineage>
        <taxon>Bacteria</taxon>
        <taxon>Bacillati</taxon>
        <taxon>Actinomycetota</taxon>
        <taxon>Actinomycetes</taxon>
        <taxon>Micrococcales</taxon>
        <taxon>Microbacteriaceae</taxon>
        <taxon>Leucobacter</taxon>
    </lineage>
</organism>
<keyword evidence="10" id="KW-1185">Reference proteome</keyword>
<dbReference type="GO" id="GO:0030145">
    <property type="term" value="F:manganese ion binding"/>
    <property type="evidence" value="ECO:0007669"/>
    <property type="project" value="InterPro"/>
</dbReference>
<evidence type="ECO:0000259" key="8">
    <source>
        <dbReference type="PROSITE" id="PS51462"/>
    </source>
</evidence>
<feature type="domain" description="Nudix hydrolase" evidence="8">
    <location>
        <begin position="32"/>
        <end position="178"/>
    </location>
</feature>
<evidence type="ECO:0000256" key="5">
    <source>
        <dbReference type="ARBA" id="ARBA00022801"/>
    </source>
</evidence>
<dbReference type="Gene3D" id="3.90.79.10">
    <property type="entry name" value="Nucleoside Triphosphate Pyrophosphohydrolase"/>
    <property type="match status" value="1"/>
</dbReference>
<proteinExistence type="inferred from homology"/>
<accession>A0A4P6KEB5</accession>
<dbReference type="SUPFAM" id="SSF55811">
    <property type="entry name" value="Nudix"/>
    <property type="match status" value="1"/>
</dbReference>
<dbReference type="InterPro" id="IPR000086">
    <property type="entry name" value="NUDIX_hydrolase_dom"/>
</dbReference>
<dbReference type="GO" id="GO:0010945">
    <property type="term" value="F:coenzyme A diphosphatase activity"/>
    <property type="evidence" value="ECO:0007669"/>
    <property type="project" value="InterPro"/>
</dbReference>
<dbReference type="EMBL" id="CP035806">
    <property type="protein sequence ID" value="QBE48677.1"/>
    <property type="molecule type" value="Genomic_DNA"/>
</dbReference>
<dbReference type="Pfam" id="PF00293">
    <property type="entry name" value="NUDIX"/>
    <property type="match status" value="1"/>
</dbReference>
<dbReference type="GO" id="GO:0009132">
    <property type="term" value="P:nucleoside diphosphate metabolic process"/>
    <property type="evidence" value="ECO:0007669"/>
    <property type="project" value="InterPro"/>
</dbReference>
<reference evidence="9 10" key="1">
    <citation type="submission" date="2019-02" db="EMBL/GenBank/DDBJ databases">
        <authorList>
            <person name="Sun L."/>
            <person name="Pan D."/>
            <person name="Wu X."/>
        </authorList>
    </citation>
    <scope>NUCLEOTIDE SEQUENCE [LARGE SCALE GENOMIC DNA]</scope>
    <source>
        <strain evidence="9 10">JW-1</strain>
    </source>
</reference>
<evidence type="ECO:0000256" key="4">
    <source>
        <dbReference type="ARBA" id="ARBA00022723"/>
    </source>
</evidence>
<evidence type="ECO:0000256" key="2">
    <source>
        <dbReference type="ARBA" id="ARBA00001946"/>
    </source>
</evidence>
<dbReference type="InterPro" id="IPR000059">
    <property type="entry name" value="NUDIX_hydrolase_NudL_CS"/>
</dbReference>
<dbReference type="PROSITE" id="PS51462">
    <property type="entry name" value="NUDIX"/>
    <property type="match status" value="1"/>
</dbReference>
<gene>
    <name evidence="9" type="ORF">EVS81_07415</name>
</gene>
<dbReference type="RefSeq" id="WP_130109812.1">
    <property type="nucleotide sequence ID" value="NZ_CP035806.1"/>
</dbReference>
<evidence type="ECO:0000256" key="7">
    <source>
        <dbReference type="ARBA" id="ARBA00023211"/>
    </source>
</evidence>
<comment type="similarity">
    <text evidence="3">Belongs to the Nudix hydrolase family. PCD1 subfamily.</text>
</comment>
<dbReference type="GO" id="GO:0000287">
    <property type="term" value="F:magnesium ion binding"/>
    <property type="evidence" value="ECO:0007669"/>
    <property type="project" value="InterPro"/>
</dbReference>
<dbReference type="PANTHER" id="PTHR12992:SF11">
    <property type="entry name" value="MITOCHONDRIAL COENZYME A DIPHOSPHATASE NUDT8"/>
    <property type="match status" value="1"/>
</dbReference>
<evidence type="ECO:0000256" key="3">
    <source>
        <dbReference type="ARBA" id="ARBA00006506"/>
    </source>
</evidence>
<name>A0A4P6KEB5_9MICO</name>
<dbReference type="OrthoDB" id="9802805at2"/>
<keyword evidence="6" id="KW-0460">Magnesium</keyword>
<evidence type="ECO:0000256" key="6">
    <source>
        <dbReference type="ARBA" id="ARBA00022842"/>
    </source>
</evidence>
<dbReference type="Proteomes" id="UP000289260">
    <property type="component" value="Chromosome"/>
</dbReference>
<dbReference type="PROSITE" id="PS01293">
    <property type="entry name" value="NUDIX_COA"/>
    <property type="match status" value="1"/>
</dbReference>
<comment type="cofactor">
    <cofactor evidence="1">
        <name>Mn(2+)</name>
        <dbReference type="ChEBI" id="CHEBI:29035"/>
    </cofactor>
</comment>
<protein>
    <submittedName>
        <fullName evidence="9">CoA pyrophosphatase</fullName>
    </submittedName>
</protein>
<dbReference type="InterPro" id="IPR015797">
    <property type="entry name" value="NUDIX_hydrolase-like_dom_sf"/>
</dbReference>
<evidence type="ECO:0000313" key="10">
    <source>
        <dbReference type="Proteomes" id="UP000289260"/>
    </source>
</evidence>
<keyword evidence="5" id="KW-0378">Hydrolase</keyword>
<keyword evidence="7" id="KW-0464">Manganese</keyword>
<dbReference type="CDD" id="cd03426">
    <property type="entry name" value="NUDIX_CoAse_Nudt7"/>
    <property type="match status" value="1"/>
</dbReference>
<dbReference type="PANTHER" id="PTHR12992">
    <property type="entry name" value="NUDIX HYDROLASE"/>
    <property type="match status" value="1"/>
</dbReference>